<keyword evidence="2" id="KW-1185">Reference proteome</keyword>
<reference evidence="1 2" key="1">
    <citation type="submission" date="2021-03" db="EMBL/GenBank/DDBJ databases">
        <title>Identification of novel Bacillus strains.</title>
        <authorList>
            <person name="Xiao Z."/>
            <person name="Li Y."/>
            <person name="Shen J."/>
        </authorList>
    </citation>
    <scope>NUCLEOTIDE SEQUENCE [LARGE SCALE GENOMIC DNA]</scope>
    <source>
        <strain evidence="1 2">SY8</strain>
    </source>
</reference>
<sequence length="202" mass="23723">MGSFISIGFVYNNWQMEKIVIELENLTKYLITNNGSILNIKYSKDVDGEKWIEYDHIGNILEENIFESIAMGFYGQIELNCNMFDLNNLKVTIRLQKEGLGYFGFLFGISEDDLIKKNTLEELNSITEKVIDYIVDMHNIISYEYAFCDHEGEIQYSPEEFRKIDEQTYSVVILPMYENEENTFNIIKSSWHIDGLTERIEK</sequence>
<evidence type="ECO:0000313" key="1">
    <source>
        <dbReference type="EMBL" id="MBO1627444.1"/>
    </source>
</evidence>
<organism evidence="1 2">
    <name type="scientific">Bacillus arachidis</name>
    <dbReference type="NCBI Taxonomy" id="2819290"/>
    <lineage>
        <taxon>Bacteria</taxon>
        <taxon>Bacillati</taxon>
        <taxon>Bacillota</taxon>
        <taxon>Bacilli</taxon>
        <taxon>Bacillales</taxon>
        <taxon>Bacillaceae</taxon>
        <taxon>Bacillus</taxon>
    </lineage>
</organism>
<protein>
    <submittedName>
        <fullName evidence="1">Uncharacterized protein</fullName>
    </submittedName>
</protein>
<evidence type="ECO:0000313" key="2">
    <source>
        <dbReference type="Proteomes" id="UP000677611"/>
    </source>
</evidence>
<accession>A0ABS3P2M1</accession>
<dbReference type="Pfam" id="PF15600">
    <property type="entry name" value="Imm64"/>
    <property type="match status" value="1"/>
</dbReference>
<dbReference type="InterPro" id="IPR028951">
    <property type="entry name" value="Imm64"/>
</dbReference>
<name>A0ABS3P2M1_9BACI</name>
<comment type="caution">
    <text evidence="1">The sequence shown here is derived from an EMBL/GenBank/DDBJ whole genome shotgun (WGS) entry which is preliminary data.</text>
</comment>
<dbReference type="Proteomes" id="UP000677611">
    <property type="component" value="Unassembled WGS sequence"/>
</dbReference>
<gene>
    <name evidence="1" type="ORF">J4P90_19860</name>
</gene>
<dbReference type="EMBL" id="JAGDQJ010000024">
    <property type="protein sequence ID" value="MBO1627444.1"/>
    <property type="molecule type" value="Genomic_DNA"/>
</dbReference>
<dbReference type="RefSeq" id="WP_208018770.1">
    <property type="nucleotide sequence ID" value="NZ_JAGDQJ010000024.1"/>
</dbReference>
<proteinExistence type="predicted"/>